<dbReference type="Proteomes" id="UP001338137">
    <property type="component" value="Unassembled WGS sequence"/>
</dbReference>
<dbReference type="PANTHER" id="PTHR43280">
    <property type="entry name" value="ARAC-FAMILY TRANSCRIPTIONAL REGULATOR"/>
    <property type="match status" value="1"/>
</dbReference>
<keyword evidence="4" id="KW-0472">Membrane</keyword>
<keyword evidence="4" id="KW-1133">Transmembrane helix</keyword>
<reference evidence="6 7" key="1">
    <citation type="submission" date="2023-03" db="EMBL/GenBank/DDBJ databases">
        <title>Bacillus Genome Sequencing.</title>
        <authorList>
            <person name="Dunlap C."/>
        </authorList>
    </citation>
    <scope>NUCLEOTIDE SEQUENCE [LARGE SCALE GENOMIC DNA]</scope>
    <source>
        <strain evidence="6 7">BD-533</strain>
    </source>
</reference>
<sequence length="779" mass="90384">MKRELGLFGKWRKGKSVFITLLSSFIFVFMVPVSIGSVVYLEIEDIMVRNAYHSNSVMLEQLKYVVNSETQEVDFLMHQIAFHPKQQLLMQQGEGTSSSDIYSFIEFMKELTRYKAYNTFIEDMYVYFGNTDTILTPSMKTDSFTFFNSIYKYSHMTLDEFRSNILMGNHNKSYMHTVLSTSTVKEENVITFVQSLPFGEYNHRAGSLVILINEDEIRNMLKEVEGLHQGAIYVLNREKELLIGPEDAKVPYDYLKKFISGDSGNLLTNVNNEDMFISYTTSSENGWIYLSVFPKSLVLKQVHQVKGWSIVSVGLCLLLGIFLCVHLTRRHYSPIREMVKLISQGRLKNSGEPEDELKLIRETMLSLFGKEDELENKLANQLPMIRAHFLSRLIRGQVDTSTITVQDMEILKLQFQYDWFATMIIEIEDSTRFMKEDSEREWILLRFILLNLSNELLAGNGYVFEEEKNRIVVLFNLNGQFAEAEQVIQDFGKGLLEVMRDRFKTWISLGISDRHAGIGSVTKCYDEAMIALSYKIIRGSEEILYYSEVKTKDQSFYRFPKDLEVQLTNYTKHGDHQNAERLLNSLYELNFSHNQLSPEIGKWFFLDLQSILIKLMESLRFDYSQFSDWHMDPNKVWAESNTSEQAFIRIKSTYLEVCDLVKEDKTEHGELLYGRIIALIEVEYGDNNLGLAMIAERLHLNPIYISSFYKKHCGENITETITKIRIGHAKRLLAEGLTIQEISLRVGYASNIVLTKIFKKIEGITPGKYREQLDNRKES</sequence>
<dbReference type="PANTHER" id="PTHR43280:SF2">
    <property type="entry name" value="HTH-TYPE TRANSCRIPTIONAL REGULATOR EXSA"/>
    <property type="match status" value="1"/>
</dbReference>
<evidence type="ECO:0000256" key="3">
    <source>
        <dbReference type="ARBA" id="ARBA00023163"/>
    </source>
</evidence>
<dbReference type="EMBL" id="JARLKY010000009">
    <property type="protein sequence ID" value="MEC0226272.1"/>
    <property type="molecule type" value="Genomic_DNA"/>
</dbReference>
<evidence type="ECO:0000256" key="1">
    <source>
        <dbReference type="ARBA" id="ARBA00023015"/>
    </source>
</evidence>
<evidence type="ECO:0000256" key="2">
    <source>
        <dbReference type="ARBA" id="ARBA00023125"/>
    </source>
</evidence>
<evidence type="ECO:0000259" key="5">
    <source>
        <dbReference type="PROSITE" id="PS01124"/>
    </source>
</evidence>
<dbReference type="PROSITE" id="PS00041">
    <property type="entry name" value="HTH_ARAC_FAMILY_1"/>
    <property type="match status" value="1"/>
</dbReference>
<keyword evidence="2" id="KW-0238">DNA-binding</keyword>
<dbReference type="InterPro" id="IPR018060">
    <property type="entry name" value="HTH_AraC"/>
</dbReference>
<dbReference type="Gene3D" id="1.10.10.60">
    <property type="entry name" value="Homeodomain-like"/>
    <property type="match status" value="2"/>
</dbReference>
<keyword evidence="1" id="KW-0805">Transcription regulation</keyword>
<dbReference type="SUPFAM" id="SSF46689">
    <property type="entry name" value="Homeodomain-like"/>
    <property type="match status" value="1"/>
</dbReference>
<name>A0ABU6FYZ3_9BACL</name>
<evidence type="ECO:0000256" key="4">
    <source>
        <dbReference type="SAM" id="Phobius"/>
    </source>
</evidence>
<protein>
    <submittedName>
        <fullName evidence="6">Helix-turn-helix domain-containing protein</fullName>
    </submittedName>
</protein>
<accession>A0ABU6FYZ3</accession>
<comment type="caution">
    <text evidence="6">The sequence shown here is derived from an EMBL/GenBank/DDBJ whole genome shotgun (WGS) entry which is preliminary data.</text>
</comment>
<evidence type="ECO:0000313" key="7">
    <source>
        <dbReference type="Proteomes" id="UP001338137"/>
    </source>
</evidence>
<proteinExistence type="predicted"/>
<keyword evidence="7" id="KW-1185">Reference proteome</keyword>
<evidence type="ECO:0000313" key="6">
    <source>
        <dbReference type="EMBL" id="MEC0226272.1"/>
    </source>
</evidence>
<gene>
    <name evidence="6" type="ORF">P4I72_03990</name>
</gene>
<organism evidence="6 7">
    <name type="scientific">Paenibacillus alba</name>
    <dbReference type="NCBI Taxonomy" id="1197127"/>
    <lineage>
        <taxon>Bacteria</taxon>
        <taxon>Bacillati</taxon>
        <taxon>Bacillota</taxon>
        <taxon>Bacilli</taxon>
        <taxon>Bacillales</taxon>
        <taxon>Paenibacillaceae</taxon>
        <taxon>Paenibacillus</taxon>
    </lineage>
</organism>
<dbReference type="Pfam" id="PF12833">
    <property type="entry name" value="HTH_18"/>
    <property type="match status" value="1"/>
</dbReference>
<dbReference type="RefSeq" id="WP_326070666.1">
    <property type="nucleotide sequence ID" value="NZ_JARLKY010000009.1"/>
</dbReference>
<dbReference type="PROSITE" id="PS01124">
    <property type="entry name" value="HTH_ARAC_FAMILY_2"/>
    <property type="match status" value="1"/>
</dbReference>
<keyword evidence="4" id="KW-0812">Transmembrane</keyword>
<dbReference type="Gene3D" id="3.30.450.20">
    <property type="entry name" value="PAS domain"/>
    <property type="match status" value="1"/>
</dbReference>
<keyword evidence="3" id="KW-0804">Transcription</keyword>
<dbReference type="InterPro" id="IPR009057">
    <property type="entry name" value="Homeodomain-like_sf"/>
</dbReference>
<feature type="transmembrane region" description="Helical" evidence="4">
    <location>
        <begin position="21"/>
        <end position="41"/>
    </location>
</feature>
<dbReference type="SMART" id="SM00342">
    <property type="entry name" value="HTH_ARAC"/>
    <property type="match status" value="1"/>
</dbReference>
<feature type="domain" description="HTH araC/xylS-type" evidence="5">
    <location>
        <begin position="674"/>
        <end position="772"/>
    </location>
</feature>
<dbReference type="InterPro" id="IPR018062">
    <property type="entry name" value="HTH_AraC-typ_CS"/>
</dbReference>